<feature type="region of interest" description="Disordered" evidence="1">
    <location>
        <begin position="119"/>
        <end position="142"/>
    </location>
</feature>
<organism evidence="3">
    <name type="scientific">Mytilinidion resinicola</name>
    <dbReference type="NCBI Taxonomy" id="574789"/>
    <lineage>
        <taxon>Eukaryota</taxon>
        <taxon>Fungi</taxon>
        <taxon>Dikarya</taxon>
        <taxon>Ascomycota</taxon>
        <taxon>Pezizomycotina</taxon>
        <taxon>Dothideomycetes</taxon>
        <taxon>Pleosporomycetidae</taxon>
        <taxon>Mytilinidiales</taxon>
        <taxon>Mytilinidiaceae</taxon>
        <taxon>Mytilinidion</taxon>
    </lineage>
</organism>
<evidence type="ECO:0000313" key="5">
    <source>
        <dbReference type="RefSeq" id="XP_033568407.1"/>
    </source>
</evidence>
<dbReference type="AlphaFoldDB" id="A0A6A6XYW1"/>
<feature type="signal peptide" evidence="2">
    <location>
        <begin position="1"/>
        <end position="20"/>
    </location>
</feature>
<dbReference type="GeneID" id="54462437"/>
<reference evidence="5" key="3">
    <citation type="submission" date="2025-04" db="UniProtKB">
        <authorList>
            <consortium name="RefSeq"/>
        </authorList>
    </citation>
    <scope>IDENTIFICATION</scope>
    <source>
        <strain evidence="5">CBS 304.34</strain>
    </source>
</reference>
<feature type="chain" id="PRO_5044628749" evidence="2">
    <location>
        <begin position="21"/>
        <end position="197"/>
    </location>
</feature>
<sequence length="197" mass="21059">MAFFCILKALVTLLHRPALKFLSACKPHAYAPSSPIDKATDIRPQGFPTSILSGIEGPSASLYMYPESRKAKSLYALLWLLSTLSSESTMPQDAAKPNQFQASVPQACIPKTSSCPIDIRPSESSTRAQPSSGQTSAFGSAPPKQFAVSRSCIVSKPSSSFTTWDNPICCGFISDEDLGSNDEEAPILEEASSPPKP</sequence>
<name>A0A6A6XYW1_9PEZI</name>
<dbReference type="OrthoDB" id="3902130at2759"/>
<feature type="compositionally biased region" description="Polar residues" evidence="1">
    <location>
        <begin position="122"/>
        <end position="138"/>
    </location>
</feature>
<dbReference type="EMBL" id="MU003730">
    <property type="protein sequence ID" value="KAF2801443.1"/>
    <property type="molecule type" value="Genomic_DNA"/>
</dbReference>
<evidence type="ECO:0000256" key="2">
    <source>
        <dbReference type="SAM" id="SignalP"/>
    </source>
</evidence>
<dbReference type="RefSeq" id="XP_033568407.1">
    <property type="nucleotide sequence ID" value="XM_033721544.1"/>
</dbReference>
<proteinExistence type="predicted"/>
<keyword evidence="4" id="KW-1185">Reference proteome</keyword>
<feature type="compositionally biased region" description="Acidic residues" evidence="1">
    <location>
        <begin position="175"/>
        <end position="187"/>
    </location>
</feature>
<feature type="region of interest" description="Disordered" evidence="1">
    <location>
        <begin position="175"/>
        <end position="197"/>
    </location>
</feature>
<protein>
    <submittedName>
        <fullName evidence="3 5">Uncharacterized protein</fullName>
    </submittedName>
</protein>
<reference evidence="5" key="2">
    <citation type="submission" date="2020-04" db="EMBL/GenBank/DDBJ databases">
        <authorList>
            <consortium name="NCBI Genome Project"/>
        </authorList>
    </citation>
    <scope>NUCLEOTIDE SEQUENCE</scope>
    <source>
        <strain evidence="5">CBS 304.34</strain>
    </source>
</reference>
<evidence type="ECO:0000313" key="4">
    <source>
        <dbReference type="Proteomes" id="UP000504636"/>
    </source>
</evidence>
<evidence type="ECO:0000313" key="3">
    <source>
        <dbReference type="EMBL" id="KAF2801443.1"/>
    </source>
</evidence>
<gene>
    <name evidence="3 5" type="ORF">BDZ99DRAFT_469637</name>
</gene>
<accession>A0A6A6XYW1</accession>
<dbReference type="Proteomes" id="UP000504636">
    <property type="component" value="Unplaced"/>
</dbReference>
<keyword evidence="2" id="KW-0732">Signal</keyword>
<evidence type="ECO:0000256" key="1">
    <source>
        <dbReference type="SAM" id="MobiDB-lite"/>
    </source>
</evidence>
<reference evidence="3 5" key="1">
    <citation type="journal article" date="2020" name="Stud. Mycol.">
        <title>101 Dothideomycetes genomes: a test case for predicting lifestyles and emergence of pathogens.</title>
        <authorList>
            <person name="Haridas S."/>
            <person name="Albert R."/>
            <person name="Binder M."/>
            <person name="Bloem J."/>
            <person name="Labutti K."/>
            <person name="Salamov A."/>
            <person name="Andreopoulos B."/>
            <person name="Baker S."/>
            <person name="Barry K."/>
            <person name="Bills G."/>
            <person name="Bluhm B."/>
            <person name="Cannon C."/>
            <person name="Castanera R."/>
            <person name="Culley D."/>
            <person name="Daum C."/>
            <person name="Ezra D."/>
            <person name="Gonzalez J."/>
            <person name="Henrissat B."/>
            <person name="Kuo A."/>
            <person name="Liang C."/>
            <person name="Lipzen A."/>
            <person name="Lutzoni F."/>
            <person name="Magnuson J."/>
            <person name="Mondo S."/>
            <person name="Nolan M."/>
            <person name="Ohm R."/>
            <person name="Pangilinan J."/>
            <person name="Park H.-J."/>
            <person name="Ramirez L."/>
            <person name="Alfaro M."/>
            <person name="Sun H."/>
            <person name="Tritt A."/>
            <person name="Yoshinaga Y."/>
            <person name="Zwiers L.-H."/>
            <person name="Turgeon B."/>
            <person name="Goodwin S."/>
            <person name="Spatafora J."/>
            <person name="Crous P."/>
            <person name="Grigoriev I."/>
        </authorList>
    </citation>
    <scope>NUCLEOTIDE SEQUENCE</scope>
    <source>
        <strain evidence="3 5">CBS 304.34</strain>
    </source>
</reference>